<gene>
    <name evidence="1" type="ORF">AM571_CH03683</name>
</gene>
<dbReference type="EMBL" id="CP017241">
    <property type="protein sequence ID" value="APO76474.1"/>
    <property type="molecule type" value="Genomic_DNA"/>
</dbReference>
<sequence>MGNAAQKRATQNYRTRLTQRGLTRFEIMALESDRELIRTLARRLAEEGPEAEHVRSAVKTAVGGKPPKPGNILTALRRSPLVGAELDLSRPREEGRKVNL</sequence>
<dbReference type="AlphaFoldDB" id="A0A1L5P8R7"/>
<dbReference type="RefSeq" id="WP_074062639.1">
    <property type="nucleotide sequence ID" value="NZ_CP017241.1"/>
</dbReference>
<organism evidence="1 2">
    <name type="scientific">Rhizobium etli 8C-3</name>
    <dbReference type="NCBI Taxonomy" id="538025"/>
    <lineage>
        <taxon>Bacteria</taxon>
        <taxon>Pseudomonadati</taxon>
        <taxon>Pseudomonadota</taxon>
        <taxon>Alphaproteobacteria</taxon>
        <taxon>Hyphomicrobiales</taxon>
        <taxon>Rhizobiaceae</taxon>
        <taxon>Rhizobium/Agrobacterium group</taxon>
        <taxon>Rhizobium</taxon>
    </lineage>
</organism>
<reference evidence="1 2" key="1">
    <citation type="submission" date="2016-09" db="EMBL/GenBank/DDBJ databases">
        <title>The complete genome sequences of Rhizobium gallicum, symbiovars gallicum and phaseoli, symbionts associated to common bean (Phaseolus vulgaris).</title>
        <authorList>
            <person name="Bustos P."/>
            <person name="Santamaria R.I."/>
            <person name="Perez-Carrascal O.M."/>
            <person name="Juarez S."/>
            <person name="Lozano L."/>
            <person name="Martinez-Flores I."/>
            <person name="Martinez-Romero E."/>
            <person name="Cevallos M."/>
            <person name="Romero D."/>
            <person name="Davila G."/>
            <person name="Gonzalez V."/>
        </authorList>
    </citation>
    <scope>NUCLEOTIDE SEQUENCE [LARGE SCALE GENOMIC DNA]</scope>
    <source>
        <strain evidence="1 2">8C-3</strain>
    </source>
</reference>
<proteinExistence type="predicted"/>
<accession>A0A1L5P8R7</accession>
<protein>
    <submittedName>
        <fullName evidence="1">Uncharacterized protein</fullName>
    </submittedName>
</protein>
<evidence type="ECO:0000313" key="2">
    <source>
        <dbReference type="Proteomes" id="UP000185109"/>
    </source>
</evidence>
<name>A0A1L5P8R7_RHIET</name>
<dbReference type="Proteomes" id="UP000185109">
    <property type="component" value="Chromosome"/>
</dbReference>
<evidence type="ECO:0000313" key="1">
    <source>
        <dbReference type="EMBL" id="APO76474.1"/>
    </source>
</evidence>